<feature type="transmembrane region" description="Helical" evidence="1">
    <location>
        <begin position="61"/>
        <end position="84"/>
    </location>
</feature>
<evidence type="ECO:0000313" key="2">
    <source>
        <dbReference type="EMBL" id="SPF29673.1"/>
    </source>
</evidence>
<feature type="transmembrane region" description="Helical" evidence="1">
    <location>
        <begin position="105"/>
        <end position="124"/>
    </location>
</feature>
<evidence type="ECO:0008006" key="4">
    <source>
        <dbReference type="Google" id="ProtNLM"/>
    </source>
</evidence>
<evidence type="ECO:0000313" key="3">
    <source>
        <dbReference type="Proteomes" id="UP000244932"/>
    </source>
</evidence>
<dbReference type="RefSeq" id="WP_108782348.1">
    <property type="nucleotide sequence ID" value="NZ_OMKW01000002.1"/>
</dbReference>
<dbReference type="Proteomes" id="UP000244932">
    <property type="component" value="Unassembled WGS sequence"/>
</dbReference>
<feature type="transmembrane region" description="Helical" evidence="1">
    <location>
        <begin position="171"/>
        <end position="198"/>
    </location>
</feature>
<protein>
    <recommendedName>
        <fullName evidence="4">Glycerophosphoryl diester phosphodiesterase membrane domain-containing protein</fullName>
    </recommendedName>
</protein>
<gene>
    <name evidence="2" type="ORF">POI8812_01989</name>
</gene>
<keyword evidence="3" id="KW-1185">Reference proteome</keyword>
<feature type="transmembrane region" description="Helical" evidence="1">
    <location>
        <begin position="12"/>
        <end position="41"/>
    </location>
</feature>
<proteinExistence type="predicted"/>
<evidence type="ECO:0000256" key="1">
    <source>
        <dbReference type="SAM" id="Phobius"/>
    </source>
</evidence>
<organism evidence="2 3">
    <name type="scientific">Pontivivens insulae</name>
    <dbReference type="NCBI Taxonomy" id="1639689"/>
    <lineage>
        <taxon>Bacteria</taxon>
        <taxon>Pseudomonadati</taxon>
        <taxon>Pseudomonadota</taxon>
        <taxon>Alphaproteobacteria</taxon>
        <taxon>Rhodobacterales</taxon>
        <taxon>Paracoccaceae</taxon>
        <taxon>Pontivivens</taxon>
    </lineage>
</organism>
<sequence length="235" mass="24973">MRASNVVSETFSVLTSGLWVLFPIAFAGTAMLEIITALFFARPIGDGTAVTTPEEMLGAMFSAQGLFSQLPALFIGTYVNLLVVRISWALLTGEPLDVNTWARQMIPLTIPGVMVTFSALFLILAGVALFIIPGLILTALLMVILPVLVIEGVTGPVSAMLRSRELMQEHLFTMIGLVLLLILAAFGVLTIVTPILMLADSLSAGLLVSAAIGSILTIFSAALPTVIYRQVIQQG</sequence>
<dbReference type="EMBL" id="OMKW01000002">
    <property type="protein sequence ID" value="SPF29673.1"/>
    <property type="molecule type" value="Genomic_DNA"/>
</dbReference>
<feature type="transmembrane region" description="Helical" evidence="1">
    <location>
        <begin position="130"/>
        <end position="150"/>
    </location>
</feature>
<accession>A0A2R8ABP9</accession>
<feature type="transmembrane region" description="Helical" evidence="1">
    <location>
        <begin position="204"/>
        <end position="228"/>
    </location>
</feature>
<name>A0A2R8ABP9_9RHOB</name>
<keyword evidence="1" id="KW-1133">Transmembrane helix</keyword>
<keyword evidence="1" id="KW-0472">Membrane</keyword>
<dbReference type="AlphaFoldDB" id="A0A2R8ABP9"/>
<keyword evidence="1" id="KW-0812">Transmembrane</keyword>
<reference evidence="2 3" key="1">
    <citation type="submission" date="2018-03" db="EMBL/GenBank/DDBJ databases">
        <authorList>
            <person name="Keele B.F."/>
        </authorList>
    </citation>
    <scope>NUCLEOTIDE SEQUENCE [LARGE SCALE GENOMIC DNA]</scope>
    <source>
        <strain evidence="2 3">CeCT 8812</strain>
    </source>
</reference>